<dbReference type="EMBL" id="BGPR01007998">
    <property type="protein sequence ID" value="GBN30905.1"/>
    <property type="molecule type" value="Genomic_DNA"/>
</dbReference>
<name>A0A4Y2MV04_ARAVE</name>
<protein>
    <submittedName>
        <fullName evidence="1">Uncharacterized protein</fullName>
    </submittedName>
</protein>
<reference evidence="1 2" key="1">
    <citation type="journal article" date="2019" name="Sci. Rep.">
        <title>Orb-weaving spider Araneus ventricosus genome elucidates the spidroin gene catalogue.</title>
        <authorList>
            <person name="Kono N."/>
            <person name="Nakamura H."/>
            <person name="Ohtoshi R."/>
            <person name="Moran D.A.P."/>
            <person name="Shinohara A."/>
            <person name="Yoshida Y."/>
            <person name="Fujiwara M."/>
            <person name="Mori M."/>
            <person name="Tomita M."/>
            <person name="Arakawa K."/>
        </authorList>
    </citation>
    <scope>NUCLEOTIDE SEQUENCE [LARGE SCALE GENOMIC DNA]</scope>
</reference>
<organism evidence="1 2">
    <name type="scientific">Araneus ventricosus</name>
    <name type="common">Orbweaver spider</name>
    <name type="synonym">Epeira ventricosa</name>
    <dbReference type="NCBI Taxonomy" id="182803"/>
    <lineage>
        <taxon>Eukaryota</taxon>
        <taxon>Metazoa</taxon>
        <taxon>Ecdysozoa</taxon>
        <taxon>Arthropoda</taxon>
        <taxon>Chelicerata</taxon>
        <taxon>Arachnida</taxon>
        <taxon>Araneae</taxon>
        <taxon>Araneomorphae</taxon>
        <taxon>Entelegynae</taxon>
        <taxon>Araneoidea</taxon>
        <taxon>Araneidae</taxon>
        <taxon>Araneus</taxon>
    </lineage>
</organism>
<evidence type="ECO:0000313" key="1">
    <source>
        <dbReference type="EMBL" id="GBN30905.1"/>
    </source>
</evidence>
<dbReference type="Proteomes" id="UP000499080">
    <property type="component" value="Unassembled WGS sequence"/>
</dbReference>
<sequence>MLFMVLFLDTSSLLKENGRKSVLNGTRLFVGVGNGRSISWEILKQFTTNPRYLLEKYGRNIFGLVLVDVLIRYFYINETSVVAATITTQRELTTCCPFFAS</sequence>
<proteinExistence type="predicted"/>
<gene>
    <name evidence="1" type="ORF">AVEN_120412_1</name>
</gene>
<evidence type="ECO:0000313" key="2">
    <source>
        <dbReference type="Proteomes" id="UP000499080"/>
    </source>
</evidence>
<dbReference type="AlphaFoldDB" id="A0A4Y2MV04"/>
<accession>A0A4Y2MV04</accession>
<keyword evidence="2" id="KW-1185">Reference proteome</keyword>
<comment type="caution">
    <text evidence="1">The sequence shown here is derived from an EMBL/GenBank/DDBJ whole genome shotgun (WGS) entry which is preliminary data.</text>
</comment>